<dbReference type="InterPro" id="IPR000357">
    <property type="entry name" value="HEAT"/>
</dbReference>
<dbReference type="InterPro" id="IPR016024">
    <property type="entry name" value="ARM-type_fold"/>
</dbReference>
<dbReference type="Gene3D" id="1.25.10.10">
    <property type="entry name" value="Leucine-rich Repeat Variant"/>
    <property type="match status" value="2"/>
</dbReference>
<dbReference type="AlphaFoldDB" id="A0A2G9I4G0"/>
<dbReference type="Proteomes" id="UP000231279">
    <property type="component" value="Unassembled WGS sequence"/>
</dbReference>
<accession>A0A2G9I4G0</accession>
<feature type="region of interest" description="Disordered" evidence="2">
    <location>
        <begin position="209"/>
        <end position="232"/>
    </location>
</feature>
<evidence type="ECO:0000313" key="3">
    <source>
        <dbReference type="EMBL" id="PIN24648.1"/>
    </source>
</evidence>
<gene>
    <name evidence="3" type="ORF">CDL12_02611</name>
</gene>
<organism evidence="3 4">
    <name type="scientific">Handroanthus impetiginosus</name>
    <dbReference type="NCBI Taxonomy" id="429701"/>
    <lineage>
        <taxon>Eukaryota</taxon>
        <taxon>Viridiplantae</taxon>
        <taxon>Streptophyta</taxon>
        <taxon>Embryophyta</taxon>
        <taxon>Tracheophyta</taxon>
        <taxon>Spermatophyta</taxon>
        <taxon>Magnoliopsida</taxon>
        <taxon>eudicotyledons</taxon>
        <taxon>Gunneridae</taxon>
        <taxon>Pentapetalae</taxon>
        <taxon>asterids</taxon>
        <taxon>lamiids</taxon>
        <taxon>Lamiales</taxon>
        <taxon>Bignoniaceae</taxon>
        <taxon>Crescentiina</taxon>
        <taxon>Tabebuia alliance</taxon>
        <taxon>Handroanthus</taxon>
    </lineage>
</organism>
<evidence type="ECO:0000256" key="1">
    <source>
        <dbReference type="ARBA" id="ARBA00022737"/>
    </source>
</evidence>
<sequence length="451" mass="49838">MDESKTCLLASERWFEATSKHMPIIIRHSSAMVRAASVTCFAGMTSPVFFSLPKDKQDFIISSSINAAVNDEVPSVRSAACRAIGVIACFPQIYCSTEILEKFIHAAEHNVVDSQLSVRITASWALANICDSLSHSMDALQAGKGSIESGKNSQLISLLVGSALQLTKDNDKVKANAVRALGNLSRSIQFSSSPHLCGDPVDHSQLKIEHNGMKGYKDDTKERSRSSPSASSRSLDWLEQMVQAFLSCVTTGNVKVQWNVCHALSNLFLNKTLKLQDMDWASSVFSILLLLLRDSSNFKIRIQAAAALAVPETVDDYGKSYYDVVKSVEHVAENFKFDQISEPSNFKYWIALEKQLTSTMLHLLGLAARCDHRAMQDFLIKKSSFLENWIKDLCTCLGDTSNSLGEVKDVVSANQKKDVILGVIQSLIKVYESSNHHVIAHRFNRLANSLL</sequence>
<feature type="compositionally biased region" description="Basic and acidic residues" evidence="2">
    <location>
        <begin position="209"/>
        <end position="225"/>
    </location>
</feature>
<dbReference type="EMBL" id="NKXS01000380">
    <property type="protein sequence ID" value="PIN24648.1"/>
    <property type="molecule type" value="Genomic_DNA"/>
</dbReference>
<dbReference type="SUPFAM" id="SSF48371">
    <property type="entry name" value="ARM repeat"/>
    <property type="match status" value="1"/>
</dbReference>
<name>A0A2G9I4G0_9LAMI</name>
<dbReference type="PANTHER" id="PTHR13366:SF0">
    <property type="entry name" value="HEAT REPEAT-CONTAINING PROTEIN 6"/>
    <property type="match status" value="1"/>
</dbReference>
<evidence type="ECO:0000256" key="2">
    <source>
        <dbReference type="SAM" id="MobiDB-lite"/>
    </source>
</evidence>
<dbReference type="OrthoDB" id="422637at2759"/>
<dbReference type="PANTHER" id="PTHR13366">
    <property type="entry name" value="MALARIA ANTIGEN-RELATED"/>
    <property type="match status" value="1"/>
</dbReference>
<dbReference type="Pfam" id="PF02985">
    <property type="entry name" value="HEAT"/>
    <property type="match status" value="1"/>
</dbReference>
<evidence type="ECO:0008006" key="5">
    <source>
        <dbReference type="Google" id="ProtNLM"/>
    </source>
</evidence>
<reference evidence="4" key="1">
    <citation type="journal article" date="2018" name="Gigascience">
        <title>Genome assembly of the Pink Ipe (Handroanthus impetiginosus, Bignoniaceae), a highly valued, ecologically keystone Neotropical timber forest tree.</title>
        <authorList>
            <person name="Silva-Junior O.B."/>
            <person name="Grattapaglia D."/>
            <person name="Novaes E."/>
            <person name="Collevatti R.G."/>
        </authorList>
    </citation>
    <scope>NUCLEOTIDE SEQUENCE [LARGE SCALE GENOMIC DNA]</scope>
    <source>
        <strain evidence="4">cv. UFG-1</strain>
    </source>
</reference>
<comment type="caution">
    <text evidence="3">The sequence shown here is derived from an EMBL/GenBank/DDBJ whole genome shotgun (WGS) entry which is preliminary data.</text>
</comment>
<dbReference type="InterPro" id="IPR052107">
    <property type="entry name" value="HEAT6"/>
</dbReference>
<keyword evidence="1" id="KW-0677">Repeat</keyword>
<protein>
    <recommendedName>
        <fullName evidence="5">HEAT repeat-containing protein 6</fullName>
    </recommendedName>
</protein>
<dbReference type="InterPro" id="IPR011989">
    <property type="entry name" value="ARM-like"/>
</dbReference>
<evidence type="ECO:0000313" key="4">
    <source>
        <dbReference type="Proteomes" id="UP000231279"/>
    </source>
</evidence>
<keyword evidence="4" id="KW-1185">Reference proteome</keyword>
<proteinExistence type="predicted"/>